<name>A0A8C2V202_CHILA</name>
<feature type="domain" description="Methyl-CpG binding protein 2/3 C-terminal" evidence="2">
    <location>
        <begin position="111"/>
        <end position="195"/>
    </location>
</feature>
<organism evidence="4 5">
    <name type="scientific">Chinchilla lanigera</name>
    <name type="common">Long-tailed chinchilla</name>
    <name type="synonym">Chinchilla villidera</name>
    <dbReference type="NCBI Taxonomy" id="34839"/>
    <lineage>
        <taxon>Eukaryota</taxon>
        <taxon>Metazoa</taxon>
        <taxon>Chordata</taxon>
        <taxon>Craniata</taxon>
        <taxon>Vertebrata</taxon>
        <taxon>Euteleostomi</taxon>
        <taxon>Mammalia</taxon>
        <taxon>Eutheria</taxon>
        <taxon>Euarchontoglires</taxon>
        <taxon>Glires</taxon>
        <taxon>Rodentia</taxon>
        <taxon>Hystricomorpha</taxon>
        <taxon>Chinchillidae</taxon>
        <taxon>Chinchilla</taxon>
    </lineage>
</organism>
<feature type="region of interest" description="Disordered" evidence="1">
    <location>
        <begin position="168"/>
        <end position="229"/>
    </location>
</feature>
<reference evidence="4" key="2">
    <citation type="submission" date="2025-09" db="UniProtKB">
        <authorList>
            <consortium name="Ensembl"/>
        </authorList>
    </citation>
    <scope>IDENTIFICATION</scope>
</reference>
<dbReference type="GO" id="GO:0005634">
    <property type="term" value="C:nucleus"/>
    <property type="evidence" value="ECO:0007669"/>
    <property type="project" value="UniProtKB-ARBA"/>
</dbReference>
<dbReference type="InterPro" id="IPR025884">
    <property type="entry name" value="MeCpG-bd_2/3_C_dom"/>
</dbReference>
<evidence type="ECO:0000256" key="1">
    <source>
        <dbReference type="SAM" id="MobiDB-lite"/>
    </source>
</evidence>
<dbReference type="AlphaFoldDB" id="A0A8C2V202"/>
<dbReference type="Proteomes" id="UP000694398">
    <property type="component" value="Unassembled WGS sequence"/>
</dbReference>
<evidence type="ECO:0000259" key="3">
    <source>
        <dbReference type="Pfam" id="PF16564"/>
    </source>
</evidence>
<dbReference type="RefSeq" id="XP_005413165.1">
    <property type="nucleotide sequence ID" value="XM_005413108.2"/>
</dbReference>
<sequence length="229" mass="25275">MEAESISPETTGDPETPSIPSQPFVGKLTRSMIPPKLQKKQDHCPKTNYRAAVPFTPPERLTSCFFRRPVTLITAHPGNEVRYGPHKATLEKPHQLCASWRLEAVKNQGTEEGLSRLDFENTYKRLTQGSPGESQDQSGVESLQPTPGLSPFWKEMIPEALCLLPPSSSRQVTAADIRTQTRRVKKARERLAMALQADRLAREAEASGQEERAENQTEAGAGTAGESQV</sequence>
<feature type="region of interest" description="Disordered" evidence="1">
    <location>
        <begin position="1"/>
        <end position="30"/>
    </location>
</feature>
<proteinExistence type="predicted"/>
<feature type="region of interest" description="Disordered" evidence="1">
    <location>
        <begin position="126"/>
        <end position="150"/>
    </location>
</feature>
<accession>A0A8C2V202</accession>
<dbReference type="GeneID" id="102007476"/>
<reference evidence="4" key="1">
    <citation type="submission" date="2025-08" db="UniProtKB">
        <authorList>
            <consortium name="Ensembl"/>
        </authorList>
    </citation>
    <scope>IDENTIFICATION</scope>
</reference>
<gene>
    <name evidence="4" type="primary">LOC102007476</name>
</gene>
<dbReference type="OrthoDB" id="9621509at2759"/>
<dbReference type="OMA" id="RYNQWDR"/>
<evidence type="ECO:0000313" key="5">
    <source>
        <dbReference type="Proteomes" id="UP000694398"/>
    </source>
</evidence>
<dbReference type="GeneTree" id="ENSGT00950000183005"/>
<evidence type="ECO:0000313" key="4">
    <source>
        <dbReference type="Ensembl" id="ENSCLAP00000006979.1"/>
    </source>
</evidence>
<feature type="domain" description="Methyl-CpG-binding" evidence="3">
    <location>
        <begin position="38"/>
        <end position="105"/>
    </location>
</feature>
<dbReference type="Ensembl" id="ENSCLAT00000007091.1">
    <property type="protein sequence ID" value="ENSCLAP00000006979.1"/>
    <property type="gene ID" value="ENSCLAG00000004913.1"/>
</dbReference>
<feature type="compositionally biased region" description="Polar residues" evidence="1">
    <location>
        <begin position="126"/>
        <end position="147"/>
    </location>
</feature>
<keyword evidence="5" id="KW-1185">Reference proteome</keyword>
<dbReference type="InterPro" id="IPR032343">
    <property type="entry name" value="MBD2/MBD3_p55-bd"/>
</dbReference>
<evidence type="ECO:0000259" key="2">
    <source>
        <dbReference type="Pfam" id="PF14048"/>
    </source>
</evidence>
<dbReference type="Pfam" id="PF16564">
    <property type="entry name" value="MBDa"/>
    <property type="match status" value="1"/>
</dbReference>
<protein>
    <submittedName>
        <fullName evidence="4">Putative methyl-CpG-binding domain protein 3-like 5</fullName>
    </submittedName>
</protein>
<feature type="compositionally biased region" description="Basic and acidic residues" evidence="1">
    <location>
        <begin position="199"/>
        <end position="215"/>
    </location>
</feature>
<dbReference type="Pfam" id="PF14048">
    <property type="entry name" value="MBD_C"/>
    <property type="match status" value="1"/>
</dbReference>